<name>A0ABQ5MSV5_9MICC</name>
<dbReference type="Gene3D" id="3.40.1760.10">
    <property type="entry name" value="YfbM-like super family"/>
    <property type="match status" value="1"/>
</dbReference>
<keyword evidence="2" id="KW-1185">Reference proteome</keyword>
<comment type="caution">
    <text evidence="1">The sequence shown here is derived from an EMBL/GenBank/DDBJ whole genome shotgun (WGS) entry which is preliminary data.</text>
</comment>
<sequence length="188" mass="20752">MPVLYSELPSQNRRMGIRYYAYAFDDDRAVEALAAPLTVIGTDPLADALGLEPGFMMGVTDFRQSLPERDFLYLDKAWPHLQRITAPPSSGAGARAAYRMFEGRVTYSDGGLTWSPWVRALPPQEVPLIARDLDTISDDDVEASLGGFCSSHQALESELAYAAQFLHRARLFVRAVASEGRGFAYMIG</sequence>
<evidence type="ECO:0000313" key="2">
    <source>
        <dbReference type="Proteomes" id="UP001209654"/>
    </source>
</evidence>
<reference evidence="1 2" key="1">
    <citation type="journal article" date="2023" name="Int. J. Syst. Evol. Microbiol.">
        <title>Arthrobacter mangrovi sp. nov., an actinobacterium isolated from the rhizosphere of a mangrove.</title>
        <authorList>
            <person name="Hamada M."/>
            <person name="Saitou S."/>
            <person name="Enomoto N."/>
            <person name="Nanri K."/>
            <person name="Hidaka K."/>
            <person name="Miura T."/>
            <person name="Tamura T."/>
        </authorList>
    </citation>
    <scope>NUCLEOTIDE SEQUENCE [LARGE SCALE GENOMIC DNA]</scope>
    <source>
        <strain evidence="1 2">NBRC 112813</strain>
    </source>
</reference>
<dbReference type="EMBL" id="BRVS01000005">
    <property type="protein sequence ID" value="GLB67033.1"/>
    <property type="molecule type" value="Genomic_DNA"/>
</dbReference>
<protein>
    <recommendedName>
        <fullName evidence="3">DUF1877 domain-containing protein</fullName>
    </recommendedName>
</protein>
<accession>A0ABQ5MSV5</accession>
<gene>
    <name evidence="1" type="ORF">AHIS1636_14720</name>
</gene>
<organism evidence="1 2">
    <name type="scientific">Arthrobacter mangrovi</name>
    <dbReference type="NCBI Taxonomy" id="2966350"/>
    <lineage>
        <taxon>Bacteria</taxon>
        <taxon>Bacillati</taxon>
        <taxon>Actinomycetota</taxon>
        <taxon>Actinomycetes</taxon>
        <taxon>Micrococcales</taxon>
        <taxon>Micrococcaceae</taxon>
        <taxon>Arthrobacter</taxon>
    </lineage>
</organism>
<dbReference type="Proteomes" id="UP001209654">
    <property type="component" value="Unassembled WGS sequence"/>
</dbReference>
<dbReference type="InterPro" id="IPR035944">
    <property type="entry name" value="YfbM-like_sf"/>
</dbReference>
<evidence type="ECO:0000313" key="1">
    <source>
        <dbReference type="EMBL" id="GLB67033.1"/>
    </source>
</evidence>
<evidence type="ECO:0008006" key="3">
    <source>
        <dbReference type="Google" id="ProtNLM"/>
    </source>
</evidence>
<proteinExistence type="predicted"/>